<dbReference type="InterPro" id="IPR036866">
    <property type="entry name" value="RibonucZ/Hydroxyglut_hydro"/>
</dbReference>
<dbReference type="Proteomes" id="UP000799536">
    <property type="component" value="Unassembled WGS sequence"/>
</dbReference>
<dbReference type="OrthoDB" id="332863at2759"/>
<dbReference type="GO" id="GO:0016787">
    <property type="term" value="F:hydrolase activity"/>
    <property type="evidence" value="ECO:0007669"/>
    <property type="project" value="UniProtKB-KW"/>
</dbReference>
<dbReference type="PANTHER" id="PTHR43546:SF9">
    <property type="entry name" value="L-ASCORBATE-6-PHOSPHATE LACTONASE ULAG-RELATED"/>
    <property type="match status" value="1"/>
</dbReference>
<evidence type="ECO:0000313" key="3">
    <source>
        <dbReference type="EMBL" id="KAF2199282.1"/>
    </source>
</evidence>
<keyword evidence="4" id="KW-1185">Reference proteome</keyword>
<proteinExistence type="predicted"/>
<dbReference type="AlphaFoldDB" id="A0A9P4MQT9"/>
<protein>
    <recommendedName>
        <fullName evidence="2">Metallo-beta-lactamase domain-containing protein</fullName>
    </recommendedName>
</protein>
<dbReference type="Pfam" id="PF12706">
    <property type="entry name" value="Lactamase_B_2"/>
    <property type="match status" value="1"/>
</dbReference>
<evidence type="ECO:0000256" key="1">
    <source>
        <dbReference type="ARBA" id="ARBA00022801"/>
    </source>
</evidence>
<accession>A0A9P4MQT9</accession>
<evidence type="ECO:0000259" key="2">
    <source>
        <dbReference type="Pfam" id="PF12706"/>
    </source>
</evidence>
<reference evidence="3" key="1">
    <citation type="journal article" date="2020" name="Stud. Mycol.">
        <title>101 Dothideomycetes genomes: a test case for predicting lifestyles and emergence of pathogens.</title>
        <authorList>
            <person name="Haridas S."/>
            <person name="Albert R."/>
            <person name="Binder M."/>
            <person name="Bloem J."/>
            <person name="Labutti K."/>
            <person name="Salamov A."/>
            <person name="Andreopoulos B."/>
            <person name="Baker S."/>
            <person name="Barry K."/>
            <person name="Bills G."/>
            <person name="Bluhm B."/>
            <person name="Cannon C."/>
            <person name="Castanera R."/>
            <person name="Culley D."/>
            <person name="Daum C."/>
            <person name="Ezra D."/>
            <person name="Gonzalez J."/>
            <person name="Henrissat B."/>
            <person name="Kuo A."/>
            <person name="Liang C."/>
            <person name="Lipzen A."/>
            <person name="Lutzoni F."/>
            <person name="Magnuson J."/>
            <person name="Mondo S."/>
            <person name="Nolan M."/>
            <person name="Ohm R."/>
            <person name="Pangilinan J."/>
            <person name="Park H.-J."/>
            <person name="Ramirez L."/>
            <person name="Alfaro M."/>
            <person name="Sun H."/>
            <person name="Tritt A."/>
            <person name="Yoshinaga Y."/>
            <person name="Zwiers L.-H."/>
            <person name="Turgeon B."/>
            <person name="Goodwin S."/>
            <person name="Spatafora J."/>
            <person name="Crous P."/>
            <person name="Grigoriev I."/>
        </authorList>
    </citation>
    <scope>NUCLEOTIDE SEQUENCE</scope>
    <source>
        <strain evidence="3">ATCC 74209</strain>
    </source>
</reference>
<dbReference type="InterPro" id="IPR050114">
    <property type="entry name" value="UPF0173_UPF0282_UlaG_hydrolase"/>
</dbReference>
<dbReference type="InterPro" id="IPR001279">
    <property type="entry name" value="Metallo-B-lactamas"/>
</dbReference>
<comment type="caution">
    <text evidence="3">The sequence shown here is derived from an EMBL/GenBank/DDBJ whole genome shotgun (WGS) entry which is preliminary data.</text>
</comment>
<evidence type="ECO:0000313" key="4">
    <source>
        <dbReference type="Proteomes" id="UP000799536"/>
    </source>
</evidence>
<dbReference type="EMBL" id="ML994085">
    <property type="protein sequence ID" value="KAF2199282.1"/>
    <property type="molecule type" value="Genomic_DNA"/>
</dbReference>
<name>A0A9P4MQT9_9PLEO</name>
<dbReference type="Gene3D" id="3.60.15.10">
    <property type="entry name" value="Ribonuclease Z/Hydroxyacylglutathione hydrolase-like"/>
    <property type="match status" value="1"/>
</dbReference>
<feature type="domain" description="Metallo-beta-lactamase" evidence="2">
    <location>
        <begin position="15"/>
        <end position="132"/>
    </location>
</feature>
<organism evidence="3 4">
    <name type="scientific">Delitschia confertaspora ATCC 74209</name>
    <dbReference type="NCBI Taxonomy" id="1513339"/>
    <lineage>
        <taxon>Eukaryota</taxon>
        <taxon>Fungi</taxon>
        <taxon>Dikarya</taxon>
        <taxon>Ascomycota</taxon>
        <taxon>Pezizomycotina</taxon>
        <taxon>Dothideomycetes</taxon>
        <taxon>Pleosporomycetidae</taxon>
        <taxon>Pleosporales</taxon>
        <taxon>Delitschiaceae</taxon>
        <taxon>Delitschia</taxon>
    </lineage>
</organism>
<dbReference type="PANTHER" id="PTHR43546">
    <property type="entry name" value="UPF0173 METAL-DEPENDENT HYDROLASE MJ1163-RELATED"/>
    <property type="match status" value="1"/>
</dbReference>
<gene>
    <name evidence="3" type="ORF">GQ43DRAFT_442618</name>
</gene>
<dbReference type="SUPFAM" id="SSF56281">
    <property type="entry name" value="Metallo-hydrolase/oxidoreductase"/>
    <property type="match status" value="1"/>
</dbReference>
<sequence>MDGARNLAPRPGVCGMKPWETIALVIGDKKFDVTATPTKHLPGGECTGFIITAPEFGQTNGLPNAVYFSGDTIYIPELAQIAKKFHISVALFNLGCAKAPVSDPPLQITMDGKQAARLFDEIKADVLVPIHFEGWGHFYEGKQGLQKSFKEEGIEDKICWLTPGVEKRIL</sequence>
<keyword evidence="1" id="KW-0378">Hydrolase</keyword>